<dbReference type="Gene3D" id="1.20.1250.20">
    <property type="entry name" value="MFS general substrate transporter like domains"/>
    <property type="match status" value="2"/>
</dbReference>
<dbReference type="PROSITE" id="PS50850">
    <property type="entry name" value="MFS"/>
    <property type="match status" value="1"/>
</dbReference>
<dbReference type="InterPro" id="IPR020846">
    <property type="entry name" value="MFS_dom"/>
</dbReference>
<dbReference type="SUPFAM" id="SSF103473">
    <property type="entry name" value="MFS general substrate transporter"/>
    <property type="match status" value="1"/>
</dbReference>
<feature type="domain" description="Major facilitator superfamily (MFS) profile" evidence="7">
    <location>
        <begin position="10"/>
        <end position="387"/>
    </location>
</feature>
<keyword evidence="5 6" id="KW-0472">Membrane</keyword>
<evidence type="ECO:0000313" key="8">
    <source>
        <dbReference type="EMBL" id="MBA4537866.1"/>
    </source>
</evidence>
<feature type="transmembrane region" description="Helical" evidence="6">
    <location>
        <begin position="205"/>
        <end position="226"/>
    </location>
</feature>
<comment type="subcellular location">
    <subcellularLocation>
        <location evidence="1">Cell membrane</location>
        <topology evidence="1">Multi-pass membrane protein</topology>
    </subcellularLocation>
</comment>
<dbReference type="InterPro" id="IPR036259">
    <property type="entry name" value="MFS_trans_sf"/>
</dbReference>
<keyword evidence="4 6" id="KW-1133">Transmembrane helix</keyword>
<evidence type="ECO:0000259" key="7">
    <source>
        <dbReference type="PROSITE" id="PS50850"/>
    </source>
</evidence>
<dbReference type="PANTHER" id="PTHR23537:SF1">
    <property type="entry name" value="SUGAR TRANSPORTER"/>
    <property type="match status" value="1"/>
</dbReference>
<dbReference type="Pfam" id="PF06779">
    <property type="entry name" value="MFS_4"/>
    <property type="match status" value="1"/>
</dbReference>
<evidence type="ECO:0000256" key="5">
    <source>
        <dbReference type="ARBA" id="ARBA00023136"/>
    </source>
</evidence>
<reference evidence="8 11" key="2">
    <citation type="submission" date="2020-07" db="EMBL/GenBank/DDBJ databases">
        <authorList>
            <person name="Feng H."/>
        </authorList>
    </citation>
    <scope>NUCLEOTIDE SEQUENCE [LARGE SCALE GENOMIC DNA]</scope>
    <source>
        <strain evidence="11">s-12</strain>
        <strain evidence="8">S-12</strain>
    </source>
</reference>
<dbReference type="PANTHER" id="PTHR23537">
    <property type="match status" value="1"/>
</dbReference>
<dbReference type="CDD" id="cd06180">
    <property type="entry name" value="MFS_YjiJ"/>
    <property type="match status" value="1"/>
</dbReference>
<evidence type="ECO:0000256" key="6">
    <source>
        <dbReference type="SAM" id="Phobius"/>
    </source>
</evidence>
<evidence type="ECO:0000256" key="3">
    <source>
        <dbReference type="ARBA" id="ARBA00022692"/>
    </source>
</evidence>
<feature type="transmembrane region" description="Helical" evidence="6">
    <location>
        <begin position="333"/>
        <end position="355"/>
    </location>
</feature>
<feature type="transmembrane region" description="Helical" evidence="6">
    <location>
        <begin position="81"/>
        <end position="103"/>
    </location>
</feature>
<feature type="transmembrane region" description="Helical" evidence="6">
    <location>
        <begin position="278"/>
        <end position="297"/>
    </location>
</feature>
<evidence type="ECO:0000313" key="11">
    <source>
        <dbReference type="Proteomes" id="UP000570010"/>
    </source>
</evidence>
<evidence type="ECO:0000256" key="1">
    <source>
        <dbReference type="ARBA" id="ARBA00004651"/>
    </source>
</evidence>
<feature type="transmembrane region" description="Helical" evidence="6">
    <location>
        <begin position="303"/>
        <end position="321"/>
    </location>
</feature>
<name>A0A6B3VYZ2_9BACI</name>
<keyword evidence="2" id="KW-0813">Transport</keyword>
<evidence type="ECO:0000256" key="4">
    <source>
        <dbReference type="ARBA" id="ARBA00022989"/>
    </source>
</evidence>
<protein>
    <submittedName>
        <fullName evidence="9">YbfB/YjiJ family MFS transporter</fullName>
    </submittedName>
</protein>
<evidence type="ECO:0000256" key="2">
    <source>
        <dbReference type="ARBA" id="ARBA00022448"/>
    </source>
</evidence>
<dbReference type="GO" id="GO:0022857">
    <property type="term" value="F:transmembrane transporter activity"/>
    <property type="evidence" value="ECO:0007669"/>
    <property type="project" value="InterPro"/>
</dbReference>
<organism evidence="9 10">
    <name type="scientific">Bacillus aquiflavi</name>
    <dbReference type="NCBI Taxonomy" id="2672567"/>
    <lineage>
        <taxon>Bacteria</taxon>
        <taxon>Bacillati</taxon>
        <taxon>Bacillota</taxon>
        <taxon>Bacilli</taxon>
        <taxon>Bacillales</taxon>
        <taxon>Bacillaceae</taxon>
        <taxon>Bacillus</taxon>
    </lineage>
</organism>
<feature type="transmembrane region" description="Helical" evidence="6">
    <location>
        <begin position="48"/>
        <end position="69"/>
    </location>
</feature>
<proteinExistence type="predicted"/>
<feature type="transmembrane region" description="Helical" evidence="6">
    <location>
        <begin position="136"/>
        <end position="160"/>
    </location>
</feature>
<reference evidence="9 10" key="1">
    <citation type="submission" date="2020-02" db="EMBL/GenBank/DDBJ databases">
        <title>Bacillus aquiflavi sp. nov., isolated from yellow water of strong flavor Chinese baijiu in Yibin region of China.</title>
        <authorList>
            <person name="Xie J."/>
        </authorList>
    </citation>
    <scope>NUCLEOTIDE SEQUENCE [LARGE SCALE GENOMIC DNA]</scope>
    <source>
        <strain evidence="9 10">3H-10</strain>
    </source>
</reference>
<comment type="caution">
    <text evidence="9">The sequence shown here is derived from an EMBL/GenBank/DDBJ whole genome shotgun (WGS) entry which is preliminary data.</text>
</comment>
<feature type="transmembrane region" description="Helical" evidence="6">
    <location>
        <begin position="109"/>
        <end position="129"/>
    </location>
</feature>
<dbReference type="EMBL" id="JACEIO010000029">
    <property type="protein sequence ID" value="MBA4537866.1"/>
    <property type="molecule type" value="Genomic_DNA"/>
</dbReference>
<feature type="transmembrane region" description="Helical" evidence="6">
    <location>
        <begin position="246"/>
        <end position="266"/>
    </location>
</feature>
<dbReference type="AlphaFoldDB" id="A0A6B3VYZ2"/>
<evidence type="ECO:0000313" key="9">
    <source>
        <dbReference type="EMBL" id="NEY82122.1"/>
    </source>
</evidence>
<keyword evidence="3 6" id="KW-0812">Transmembrane</keyword>
<feature type="transmembrane region" description="Helical" evidence="6">
    <location>
        <begin position="361"/>
        <end position="382"/>
    </location>
</feature>
<gene>
    <name evidence="9" type="ORF">G4D64_11575</name>
    <name evidence="8" type="ORF">H1Z61_12185</name>
</gene>
<dbReference type="GO" id="GO:0005886">
    <property type="term" value="C:plasma membrane"/>
    <property type="evidence" value="ECO:0007669"/>
    <property type="project" value="UniProtKB-SubCell"/>
</dbReference>
<dbReference type="RefSeq" id="WP_163242510.1">
    <property type="nucleotide sequence ID" value="NZ_JAAIWN010000027.1"/>
</dbReference>
<sequence length="396" mass="43326">MRRNYPINIVIGGLFALVIVMGIGRFAYTPILPFMLEAKNFSEKAAGYVASANYFGYLLGALLAGTVKWRKGRKFHLTINLLLNVITTLAMGLTEHHVVWFMLRFISGFSSGLVFVFASSIVMDYLAYYKRLTWSGLFYGGVGIGILLSGLFVPILNHYYSWQGSWIGLGLLAGVFTIFTLMLVKDSPPSKNSEITLTEENVANHHVIVLPWLIASYGCEGIGYIISGTFLVTLVQNIPGLNHIPSLSWVFVGIAAAPSCILWSLAAKRWGHLPTLQLAFALQTVGVILPVFLFNIYGALMGAFLFGATFMGITTLFVAEVRNITPSESSKVISYLTFFYGIGQMIGPAIGGMFITKSGGYGSALVFASSVLLVGMVFLSVAQFKEKKLRKLQIIK</sequence>
<keyword evidence="10" id="KW-1185">Reference proteome</keyword>
<accession>A0A6B3VYZ2</accession>
<dbReference type="Proteomes" id="UP000570010">
    <property type="component" value="Unassembled WGS sequence"/>
</dbReference>
<evidence type="ECO:0000313" key="10">
    <source>
        <dbReference type="Proteomes" id="UP000472971"/>
    </source>
</evidence>
<feature type="transmembrane region" description="Helical" evidence="6">
    <location>
        <begin position="7"/>
        <end position="28"/>
    </location>
</feature>
<dbReference type="InterPro" id="IPR010645">
    <property type="entry name" value="MFS_4"/>
</dbReference>
<dbReference type="Proteomes" id="UP000472971">
    <property type="component" value="Unassembled WGS sequence"/>
</dbReference>
<feature type="transmembrane region" description="Helical" evidence="6">
    <location>
        <begin position="166"/>
        <end position="184"/>
    </location>
</feature>
<dbReference type="EMBL" id="JAAIWN010000027">
    <property type="protein sequence ID" value="NEY82122.1"/>
    <property type="molecule type" value="Genomic_DNA"/>
</dbReference>